<gene>
    <name evidence="6" type="ORF">KFL_001530050</name>
</gene>
<evidence type="ECO:0000256" key="1">
    <source>
        <dbReference type="ARBA" id="ARBA00004141"/>
    </source>
</evidence>
<dbReference type="GO" id="GO:0030968">
    <property type="term" value="P:endoplasmic reticulum unfolded protein response"/>
    <property type="evidence" value="ECO:0000318"/>
    <property type="project" value="GO_Central"/>
</dbReference>
<keyword evidence="4 5" id="KW-0472">Membrane</keyword>
<evidence type="ECO:0000256" key="5">
    <source>
        <dbReference type="RuleBase" id="RU004379"/>
    </source>
</evidence>
<evidence type="ECO:0000256" key="4">
    <source>
        <dbReference type="ARBA" id="ARBA00023136"/>
    </source>
</evidence>
<feature type="transmembrane region" description="Helical" evidence="5">
    <location>
        <begin position="208"/>
        <end position="226"/>
    </location>
</feature>
<dbReference type="PANTHER" id="PTHR23291:SF50">
    <property type="entry name" value="PROTEIN LIFEGUARD 4"/>
    <property type="match status" value="1"/>
</dbReference>
<feature type="transmembrane region" description="Helical" evidence="5">
    <location>
        <begin position="122"/>
        <end position="145"/>
    </location>
</feature>
<reference evidence="6 7" key="1">
    <citation type="journal article" date="2014" name="Nat. Commun.">
        <title>Klebsormidium flaccidum genome reveals primary factors for plant terrestrial adaptation.</title>
        <authorList>
            <person name="Hori K."/>
            <person name="Maruyama F."/>
            <person name="Fujisawa T."/>
            <person name="Togashi T."/>
            <person name="Yamamoto N."/>
            <person name="Seo M."/>
            <person name="Sato S."/>
            <person name="Yamada T."/>
            <person name="Mori H."/>
            <person name="Tajima N."/>
            <person name="Moriyama T."/>
            <person name="Ikeuchi M."/>
            <person name="Watanabe M."/>
            <person name="Wada H."/>
            <person name="Kobayashi K."/>
            <person name="Saito M."/>
            <person name="Masuda T."/>
            <person name="Sasaki-Sekimoto Y."/>
            <person name="Mashiguchi K."/>
            <person name="Awai K."/>
            <person name="Shimojima M."/>
            <person name="Masuda S."/>
            <person name="Iwai M."/>
            <person name="Nobusawa T."/>
            <person name="Narise T."/>
            <person name="Kondo S."/>
            <person name="Saito H."/>
            <person name="Sato R."/>
            <person name="Murakawa M."/>
            <person name="Ihara Y."/>
            <person name="Oshima-Yamada Y."/>
            <person name="Ohtaka K."/>
            <person name="Satoh M."/>
            <person name="Sonobe K."/>
            <person name="Ishii M."/>
            <person name="Ohtani R."/>
            <person name="Kanamori-Sato M."/>
            <person name="Honoki R."/>
            <person name="Miyazaki D."/>
            <person name="Mochizuki H."/>
            <person name="Umetsu J."/>
            <person name="Higashi K."/>
            <person name="Shibata D."/>
            <person name="Kamiya Y."/>
            <person name="Sato N."/>
            <person name="Nakamura Y."/>
            <person name="Tabata S."/>
            <person name="Ida S."/>
            <person name="Kurokawa K."/>
            <person name="Ohta H."/>
        </authorList>
    </citation>
    <scope>NUCLEOTIDE SEQUENCE [LARGE SCALE GENOMIC DNA]</scope>
    <source>
        <strain evidence="6 7">NIES-2285</strain>
    </source>
</reference>
<comment type="similarity">
    <text evidence="5">Belongs to the BI1 family.</text>
</comment>
<evidence type="ECO:0000313" key="6">
    <source>
        <dbReference type="EMBL" id="GAQ83562.1"/>
    </source>
</evidence>
<dbReference type="Proteomes" id="UP000054558">
    <property type="component" value="Unassembled WGS sequence"/>
</dbReference>
<feature type="transmembrane region" description="Helical" evidence="5">
    <location>
        <begin position="62"/>
        <end position="83"/>
    </location>
</feature>
<accession>A0A1Y1I0S1</accession>
<dbReference type="OMA" id="TRSYNCI"/>
<dbReference type="GO" id="GO:0005262">
    <property type="term" value="F:calcium channel activity"/>
    <property type="evidence" value="ECO:0000318"/>
    <property type="project" value="GO_Central"/>
</dbReference>
<dbReference type="AlphaFoldDB" id="A0A1Y1I0S1"/>
<evidence type="ECO:0000256" key="3">
    <source>
        <dbReference type="ARBA" id="ARBA00022989"/>
    </source>
</evidence>
<dbReference type="PANTHER" id="PTHR23291">
    <property type="entry name" value="BAX INHIBITOR-RELATED"/>
    <property type="match status" value="1"/>
</dbReference>
<dbReference type="Pfam" id="PF01027">
    <property type="entry name" value="Bax1-I"/>
    <property type="match status" value="1"/>
</dbReference>
<name>A0A1Y1I0S1_KLENI</name>
<proteinExistence type="inferred from homology"/>
<keyword evidence="3 5" id="KW-1133">Transmembrane helix</keyword>
<feature type="transmembrane region" description="Helical" evidence="5">
    <location>
        <begin position="95"/>
        <end position="115"/>
    </location>
</feature>
<evidence type="ECO:0000256" key="2">
    <source>
        <dbReference type="ARBA" id="ARBA00022692"/>
    </source>
</evidence>
<keyword evidence="2 5" id="KW-0812">Transmembrane</keyword>
<dbReference type="EMBL" id="DF237102">
    <property type="protein sequence ID" value="GAQ83562.1"/>
    <property type="molecule type" value="Genomic_DNA"/>
</dbReference>
<evidence type="ECO:0000313" key="7">
    <source>
        <dbReference type="Proteomes" id="UP000054558"/>
    </source>
</evidence>
<keyword evidence="7" id="KW-1185">Reference proteome</keyword>
<sequence length="266" mass="29331">MYGSFGQKGPQSGYSDVQRSTGAGKGFAWGRTRGYDEEAGTSLYPGLEGADAEMRWGFIRKVYGILTFQILLTLVTVGTVVAVPTLRDFIVNTPGLYLVLAISPIILIFPLACYSQSHPLNLVLLAVYTIALSLSVGVIASFTAAPIVFEALLLTFIVVASLTAYTFYAVRQGADFSYLGPILWVSVLVLIGWGFLQIFFPMGHVSRTIYAALGALVFSVYIVYDTENLIKRHSYDEYIWASVMLYIDVLNLFINLLSLLRETQDN</sequence>
<comment type="subcellular location">
    <subcellularLocation>
        <location evidence="1">Membrane</location>
        <topology evidence="1">Multi-pass membrane protein</topology>
    </subcellularLocation>
</comment>
<feature type="transmembrane region" description="Helical" evidence="5">
    <location>
        <begin position="182"/>
        <end position="202"/>
    </location>
</feature>
<protein>
    <submittedName>
        <fullName evidence="6">Transmembrane BAX inhibitor motif-containing protein</fullName>
    </submittedName>
</protein>
<organism evidence="6 7">
    <name type="scientific">Klebsormidium nitens</name>
    <name type="common">Green alga</name>
    <name type="synonym">Ulothrix nitens</name>
    <dbReference type="NCBI Taxonomy" id="105231"/>
    <lineage>
        <taxon>Eukaryota</taxon>
        <taxon>Viridiplantae</taxon>
        <taxon>Streptophyta</taxon>
        <taxon>Klebsormidiophyceae</taxon>
        <taxon>Klebsormidiales</taxon>
        <taxon>Klebsormidiaceae</taxon>
        <taxon>Klebsormidium</taxon>
    </lineage>
</organism>
<feature type="transmembrane region" description="Helical" evidence="5">
    <location>
        <begin position="238"/>
        <end position="260"/>
    </location>
</feature>
<dbReference type="GO" id="GO:0016020">
    <property type="term" value="C:membrane"/>
    <property type="evidence" value="ECO:0000318"/>
    <property type="project" value="GO_Central"/>
</dbReference>
<feature type="transmembrane region" description="Helical" evidence="5">
    <location>
        <begin position="151"/>
        <end position="170"/>
    </location>
</feature>
<dbReference type="OrthoDB" id="7933078at2759"/>
<dbReference type="InterPro" id="IPR006214">
    <property type="entry name" value="Bax_inhibitor_1-related"/>
</dbReference>